<reference evidence="5" key="1">
    <citation type="submission" date="2020-05" db="EMBL/GenBank/DDBJ databases">
        <title>Mycena genomes resolve the evolution of fungal bioluminescence.</title>
        <authorList>
            <person name="Tsai I.J."/>
        </authorList>
    </citation>
    <scope>NUCLEOTIDE SEQUENCE</scope>
    <source>
        <strain evidence="5">CCC161011</strain>
    </source>
</reference>
<evidence type="ECO:0000256" key="3">
    <source>
        <dbReference type="ARBA" id="ARBA00022677"/>
    </source>
</evidence>
<gene>
    <name evidence="5" type="ORF">MVEN_01896500</name>
</gene>
<keyword evidence="4 5" id="KW-0378">Hydrolase</keyword>
<comment type="similarity">
    <text evidence="2">Belongs to the AB hydrolase superfamily. LDAH family.</text>
</comment>
<comment type="subcellular location">
    <subcellularLocation>
        <location evidence="1">Lipid droplet</location>
    </subcellularLocation>
</comment>
<dbReference type="PANTHER" id="PTHR13390">
    <property type="entry name" value="LIPASE"/>
    <property type="match status" value="1"/>
</dbReference>
<dbReference type="Pfam" id="PF10230">
    <property type="entry name" value="LIDHydrolase"/>
    <property type="match status" value="1"/>
</dbReference>
<dbReference type="InterPro" id="IPR029058">
    <property type="entry name" value="AB_hydrolase_fold"/>
</dbReference>
<dbReference type="Gene3D" id="3.40.50.1820">
    <property type="entry name" value="alpha/beta hydrolase"/>
    <property type="match status" value="1"/>
</dbReference>
<accession>A0A8H6XG73</accession>
<dbReference type="OrthoDB" id="448051at2759"/>
<evidence type="ECO:0000313" key="5">
    <source>
        <dbReference type="EMBL" id="KAF7339800.1"/>
    </source>
</evidence>
<dbReference type="Proteomes" id="UP000620124">
    <property type="component" value="Unassembled WGS sequence"/>
</dbReference>
<dbReference type="SUPFAM" id="SSF53474">
    <property type="entry name" value="alpha/beta-Hydrolases"/>
    <property type="match status" value="1"/>
</dbReference>
<comment type="caution">
    <text evidence="5">The sequence shown here is derived from an EMBL/GenBank/DDBJ whole genome shotgun (WGS) entry which is preliminary data.</text>
</comment>
<dbReference type="InterPro" id="IPR019363">
    <property type="entry name" value="LDAH"/>
</dbReference>
<keyword evidence="6" id="KW-1185">Reference proteome</keyword>
<protein>
    <submittedName>
        <fullName evidence="5">Lipid droplet-associated hydrolase</fullName>
    </submittedName>
</protein>
<evidence type="ECO:0000313" key="6">
    <source>
        <dbReference type="Proteomes" id="UP000620124"/>
    </source>
</evidence>
<evidence type="ECO:0000256" key="1">
    <source>
        <dbReference type="ARBA" id="ARBA00004502"/>
    </source>
</evidence>
<dbReference type="AlphaFoldDB" id="A0A8H6XG73"/>
<name>A0A8H6XG73_9AGAR</name>
<proteinExistence type="inferred from homology"/>
<organism evidence="5 6">
    <name type="scientific">Mycena venus</name>
    <dbReference type="NCBI Taxonomy" id="2733690"/>
    <lineage>
        <taxon>Eukaryota</taxon>
        <taxon>Fungi</taxon>
        <taxon>Dikarya</taxon>
        <taxon>Basidiomycota</taxon>
        <taxon>Agaricomycotina</taxon>
        <taxon>Agaricomycetes</taxon>
        <taxon>Agaricomycetidae</taxon>
        <taxon>Agaricales</taxon>
        <taxon>Marasmiineae</taxon>
        <taxon>Mycenaceae</taxon>
        <taxon>Mycena</taxon>
    </lineage>
</organism>
<keyword evidence="3" id="KW-0551">Lipid droplet</keyword>
<evidence type="ECO:0000256" key="4">
    <source>
        <dbReference type="ARBA" id="ARBA00022801"/>
    </source>
</evidence>
<sequence>MAQENYLPPFLVPFDQSTKSPREAVFKHPTFGPAHSLWWNSCDDSPEAVFLFIPGNPGLVQFYTEFLGLLHIEHPHLAIFAHAHLGHTPNMPTSEYGLSVQVESAIEAVDAIRAAYGNAKIILSGHSVGAWIAMQVLKARSSDISQLFLLCPTLTHIEDTPNGRRLSWLFRSPLPSVISWLSYLTRPLPLSLLFRNWPITQITVLRSLLNSRATIFACLSMAHEEMGTIHELDVGLLDEHRHRIYLYYAAKDDWVSTHKAKITRLYLPGEAVRVVDNANVPHAFCITHSAEVASQCSRWLNALGL</sequence>
<dbReference type="GO" id="GO:0016298">
    <property type="term" value="F:lipase activity"/>
    <property type="evidence" value="ECO:0007669"/>
    <property type="project" value="InterPro"/>
</dbReference>
<dbReference type="PANTHER" id="PTHR13390:SF0">
    <property type="entry name" value="LIPID DROPLET-ASSOCIATED HYDROLASE"/>
    <property type="match status" value="1"/>
</dbReference>
<dbReference type="GO" id="GO:0005811">
    <property type="term" value="C:lipid droplet"/>
    <property type="evidence" value="ECO:0007669"/>
    <property type="project" value="UniProtKB-SubCell"/>
</dbReference>
<dbReference type="GO" id="GO:0019915">
    <property type="term" value="P:lipid storage"/>
    <property type="evidence" value="ECO:0007669"/>
    <property type="project" value="InterPro"/>
</dbReference>
<dbReference type="EMBL" id="JACAZI010000019">
    <property type="protein sequence ID" value="KAF7339800.1"/>
    <property type="molecule type" value="Genomic_DNA"/>
</dbReference>
<evidence type="ECO:0000256" key="2">
    <source>
        <dbReference type="ARBA" id="ARBA00008300"/>
    </source>
</evidence>